<feature type="compositionally biased region" description="Pro residues" evidence="1">
    <location>
        <begin position="420"/>
        <end position="429"/>
    </location>
</feature>
<keyword evidence="2" id="KW-1133">Transmembrane helix</keyword>
<name>A0ABR1K522_9AGAR</name>
<gene>
    <name evidence="3" type="ORF">VKT23_000761</name>
</gene>
<evidence type="ECO:0000313" key="3">
    <source>
        <dbReference type="EMBL" id="KAK7472648.1"/>
    </source>
</evidence>
<feature type="compositionally biased region" description="Low complexity" evidence="1">
    <location>
        <begin position="405"/>
        <end position="418"/>
    </location>
</feature>
<protein>
    <recommendedName>
        <fullName evidence="5">Transmembrane protein</fullName>
    </recommendedName>
</protein>
<evidence type="ECO:0000313" key="4">
    <source>
        <dbReference type="Proteomes" id="UP001498398"/>
    </source>
</evidence>
<feature type="region of interest" description="Disordered" evidence="1">
    <location>
        <begin position="329"/>
        <end position="349"/>
    </location>
</feature>
<feature type="region of interest" description="Disordered" evidence="1">
    <location>
        <begin position="372"/>
        <end position="429"/>
    </location>
</feature>
<keyword evidence="2" id="KW-0472">Membrane</keyword>
<accession>A0ABR1K522</accession>
<feature type="transmembrane region" description="Helical" evidence="2">
    <location>
        <begin position="295"/>
        <end position="318"/>
    </location>
</feature>
<keyword evidence="2" id="KW-0812">Transmembrane</keyword>
<dbReference type="Proteomes" id="UP001498398">
    <property type="component" value="Unassembled WGS sequence"/>
</dbReference>
<sequence length="429" mass="45792">MAFFNYTVEDSSPLINYSPADAWTDARNDTSLPSYSGASYHSTTTKDASASFQFNGTGVWIFGAKRPNYGDYSIAVDGTDVVASASAEGSQDQFKQLLGSKLNMSYGTHTITFSISGTSTIDIDFIEVETRLSGNEITKSVMDDTDNRIIYMPSAANWSVNNNKNLFVQDTLHFSQTQGASLSFPFVGESIAIYGTTSPDHADVQIELDGQVMDVLPGGSGGRTSGLHTQVLLFYQDSLDSGQHSLTMTSIERSGTGPFIDLDAVFTYSSNLTGNSSQGGTAPSASGQTPEAHSVPIGVIVGASVGGTFGLLLLLLLLHLLHRRRRTNLEDKESPPPLTPVLPLQQPRMSQIPPRNQMEVLSQASILRPFLTHSRGSSGASSANSSTPMLRSDVPILNAPKPPSHARSASSGSSPVRPTQRPPPLEFPG</sequence>
<comment type="caution">
    <text evidence="3">The sequence shown here is derived from an EMBL/GenBank/DDBJ whole genome shotgun (WGS) entry which is preliminary data.</text>
</comment>
<evidence type="ECO:0000256" key="1">
    <source>
        <dbReference type="SAM" id="MobiDB-lite"/>
    </source>
</evidence>
<proteinExistence type="predicted"/>
<organism evidence="3 4">
    <name type="scientific">Marasmiellus scandens</name>
    <dbReference type="NCBI Taxonomy" id="2682957"/>
    <lineage>
        <taxon>Eukaryota</taxon>
        <taxon>Fungi</taxon>
        <taxon>Dikarya</taxon>
        <taxon>Basidiomycota</taxon>
        <taxon>Agaricomycotina</taxon>
        <taxon>Agaricomycetes</taxon>
        <taxon>Agaricomycetidae</taxon>
        <taxon>Agaricales</taxon>
        <taxon>Marasmiineae</taxon>
        <taxon>Omphalotaceae</taxon>
        <taxon>Marasmiellus</taxon>
    </lineage>
</organism>
<evidence type="ECO:0008006" key="5">
    <source>
        <dbReference type="Google" id="ProtNLM"/>
    </source>
</evidence>
<dbReference type="Gene3D" id="2.60.120.260">
    <property type="entry name" value="Galactose-binding domain-like"/>
    <property type="match status" value="2"/>
</dbReference>
<feature type="compositionally biased region" description="Low complexity" evidence="1">
    <location>
        <begin position="374"/>
        <end position="386"/>
    </location>
</feature>
<evidence type="ECO:0000256" key="2">
    <source>
        <dbReference type="SAM" id="Phobius"/>
    </source>
</evidence>
<dbReference type="EMBL" id="JBANRG010000001">
    <property type="protein sequence ID" value="KAK7472648.1"/>
    <property type="molecule type" value="Genomic_DNA"/>
</dbReference>
<reference evidence="3 4" key="1">
    <citation type="submission" date="2024-01" db="EMBL/GenBank/DDBJ databases">
        <title>A draft genome for the cacao thread blight pathogen Marasmiellus scandens.</title>
        <authorList>
            <person name="Baruah I.K."/>
            <person name="Leung J."/>
            <person name="Bukari Y."/>
            <person name="Amoako-Attah I."/>
            <person name="Meinhardt L.W."/>
            <person name="Bailey B.A."/>
            <person name="Cohen S.P."/>
        </authorList>
    </citation>
    <scope>NUCLEOTIDE SEQUENCE [LARGE SCALE GENOMIC DNA]</scope>
    <source>
        <strain evidence="3 4">GH-19</strain>
    </source>
</reference>
<keyword evidence="4" id="KW-1185">Reference proteome</keyword>